<dbReference type="InterPro" id="IPR011527">
    <property type="entry name" value="ABC1_TM_dom"/>
</dbReference>
<reference evidence="11 12" key="1">
    <citation type="submission" date="2011-08" db="EMBL/GenBank/DDBJ databases">
        <title>The Genome Sequence of Eubacteriaceae bacterium ACC19a.</title>
        <authorList>
            <consortium name="The Broad Institute Genome Sequencing Platform"/>
            <person name="Earl A."/>
            <person name="Ward D."/>
            <person name="Feldgarden M."/>
            <person name="Gevers D."/>
            <person name="Sizova M."/>
            <person name="Hazen A."/>
            <person name="Epstein S."/>
            <person name="Young S.K."/>
            <person name="Zeng Q."/>
            <person name="Gargeya S."/>
            <person name="Fitzgerald M."/>
            <person name="Haas B."/>
            <person name="Abouelleil A."/>
            <person name="Alvarado L."/>
            <person name="Arachchi H.M."/>
            <person name="Berlin A."/>
            <person name="Brown A."/>
            <person name="Chapman S.B."/>
            <person name="Chen Z."/>
            <person name="Dunbar C."/>
            <person name="Freedman E."/>
            <person name="Gearin G."/>
            <person name="Gellesch M."/>
            <person name="Goldberg J."/>
            <person name="Griggs A."/>
            <person name="Gujja S."/>
            <person name="Heiman D."/>
            <person name="Howarth C."/>
            <person name="Larson L."/>
            <person name="Lui A."/>
            <person name="MacDonald P.J.P."/>
            <person name="Montmayeur A."/>
            <person name="Murphy C."/>
            <person name="Neiman D."/>
            <person name="Pearson M."/>
            <person name="Priest M."/>
            <person name="Roberts A."/>
            <person name="Saif S."/>
            <person name="Shea T."/>
            <person name="Shenoy N."/>
            <person name="Sisk P."/>
            <person name="Stolte C."/>
            <person name="Sykes S."/>
            <person name="Wortman J."/>
            <person name="Nusbaum C."/>
            <person name="Birren B."/>
        </authorList>
    </citation>
    <scope>NUCLEOTIDE SEQUENCE [LARGE SCALE GENOMIC DNA]</scope>
    <source>
        <strain evidence="11 12">ACC19a</strain>
    </source>
</reference>
<dbReference type="PROSITE" id="PS50929">
    <property type="entry name" value="ABC_TM1F"/>
    <property type="match status" value="1"/>
</dbReference>
<dbReference type="PANTHER" id="PTHR43394:SF1">
    <property type="entry name" value="ATP-BINDING CASSETTE SUB-FAMILY B MEMBER 10, MITOCHONDRIAL"/>
    <property type="match status" value="1"/>
</dbReference>
<keyword evidence="5" id="KW-0067">ATP-binding</keyword>
<evidence type="ECO:0000256" key="4">
    <source>
        <dbReference type="ARBA" id="ARBA00022741"/>
    </source>
</evidence>
<dbReference type="SUPFAM" id="SSF52540">
    <property type="entry name" value="P-loop containing nucleoside triphosphate hydrolases"/>
    <property type="match status" value="1"/>
</dbReference>
<dbReference type="HOGENOM" id="CLU_000604_84_3_9"/>
<feature type="transmembrane region" description="Helical" evidence="8">
    <location>
        <begin position="69"/>
        <end position="90"/>
    </location>
</feature>
<evidence type="ECO:0000313" key="12">
    <source>
        <dbReference type="Proteomes" id="UP000006437"/>
    </source>
</evidence>
<keyword evidence="4" id="KW-0547">Nucleotide-binding</keyword>
<comment type="subcellular location">
    <subcellularLocation>
        <location evidence="1">Cell membrane</location>
        <topology evidence="1">Multi-pass membrane protein</topology>
    </subcellularLocation>
</comment>
<keyword evidence="2" id="KW-0813">Transport</keyword>
<dbReference type="Pfam" id="PF00005">
    <property type="entry name" value="ABC_tran"/>
    <property type="match status" value="1"/>
</dbReference>
<evidence type="ECO:0000256" key="7">
    <source>
        <dbReference type="ARBA" id="ARBA00023136"/>
    </source>
</evidence>
<dbReference type="InterPro" id="IPR003439">
    <property type="entry name" value="ABC_transporter-like_ATP-bd"/>
</dbReference>
<dbReference type="PATRIC" id="fig|796937.3.peg.311"/>
<protein>
    <recommendedName>
        <fullName evidence="13">ABC transporter transmembrane region</fullName>
    </recommendedName>
</protein>
<dbReference type="GO" id="GO:0005886">
    <property type="term" value="C:plasma membrane"/>
    <property type="evidence" value="ECO:0007669"/>
    <property type="project" value="UniProtKB-SubCell"/>
</dbReference>
<dbReference type="RefSeq" id="WP_009525354.1">
    <property type="nucleotide sequence ID" value="NZ_JH414551.1"/>
</dbReference>
<evidence type="ECO:0000256" key="1">
    <source>
        <dbReference type="ARBA" id="ARBA00004651"/>
    </source>
</evidence>
<dbReference type="EMBL" id="AFZE01000002">
    <property type="protein sequence ID" value="EHL16572.1"/>
    <property type="molecule type" value="Genomic_DNA"/>
</dbReference>
<dbReference type="InterPro" id="IPR039421">
    <property type="entry name" value="Type_1_exporter"/>
</dbReference>
<feature type="domain" description="ABC transporter" evidence="9">
    <location>
        <begin position="383"/>
        <end position="617"/>
    </location>
</feature>
<dbReference type="InterPro" id="IPR036640">
    <property type="entry name" value="ABC1_TM_sf"/>
</dbReference>
<dbReference type="SMART" id="SM00382">
    <property type="entry name" value="AAA"/>
    <property type="match status" value="1"/>
</dbReference>
<evidence type="ECO:0000256" key="3">
    <source>
        <dbReference type="ARBA" id="ARBA00022692"/>
    </source>
</evidence>
<dbReference type="GO" id="GO:0016887">
    <property type="term" value="F:ATP hydrolysis activity"/>
    <property type="evidence" value="ECO:0007669"/>
    <property type="project" value="InterPro"/>
</dbReference>
<dbReference type="Gene3D" id="3.40.50.300">
    <property type="entry name" value="P-loop containing nucleotide triphosphate hydrolases"/>
    <property type="match status" value="1"/>
</dbReference>
<dbReference type="InterPro" id="IPR027417">
    <property type="entry name" value="P-loop_NTPase"/>
</dbReference>
<feature type="transmembrane region" description="Helical" evidence="8">
    <location>
        <begin position="155"/>
        <end position="187"/>
    </location>
</feature>
<evidence type="ECO:0000313" key="11">
    <source>
        <dbReference type="EMBL" id="EHL16572.1"/>
    </source>
</evidence>
<dbReference type="GO" id="GO:0005524">
    <property type="term" value="F:ATP binding"/>
    <property type="evidence" value="ECO:0007669"/>
    <property type="project" value="UniProtKB-KW"/>
</dbReference>
<proteinExistence type="predicted"/>
<dbReference type="Pfam" id="PF00664">
    <property type="entry name" value="ABC_membrane"/>
    <property type="match status" value="1"/>
</dbReference>
<evidence type="ECO:0000259" key="9">
    <source>
        <dbReference type="PROSITE" id="PS50893"/>
    </source>
</evidence>
<dbReference type="Proteomes" id="UP000006437">
    <property type="component" value="Unassembled WGS sequence"/>
</dbReference>
<dbReference type="CDD" id="cd18547">
    <property type="entry name" value="ABC_6TM_Tm288_like"/>
    <property type="match status" value="1"/>
</dbReference>
<evidence type="ECO:0000259" key="10">
    <source>
        <dbReference type="PROSITE" id="PS50929"/>
    </source>
</evidence>
<dbReference type="AlphaFoldDB" id="G9WY68"/>
<keyword evidence="3 8" id="KW-0812">Transmembrane</keyword>
<dbReference type="InterPro" id="IPR017871">
    <property type="entry name" value="ABC_transporter-like_CS"/>
</dbReference>
<keyword evidence="7 8" id="KW-0472">Membrane</keyword>
<feature type="transmembrane region" description="Helical" evidence="8">
    <location>
        <begin position="24"/>
        <end position="49"/>
    </location>
</feature>
<sequence>MKTKDNSQNTLKRLINYILKDHKAGFIVVFICILISAIGSTAVAFSFKILLDGYIVPLSQQITPDYTNFYKALMILGTVFLTGITASFIYNRLMAKIGQNILKKLRDDMFSHMQNLPISYFDKNTNGSIMSLYTNDTDTLRQMINQAIPQILQSIFTIIVTVISMIILSPILTVAAGIMVIIMFFVVRKMTGISGKFFGYQQKNIASITGFIEERITGQRVVKIFNHEEKSKQEFDELNEKLFESAKTANIYVNNIPPVISNIGNITFVITAVFGAILSINNIGNITIGVLVSYLQFSKSFTQPFMQIAQQLNSVVLALAGTQRIFELLDEQVEQDEGYVTLVDIEKDEKNGIIPVPYKTGMWGWKHPHSDGRVTYEELKGDIKIFDMDFSYVEGKKVLQNISLYAKPGQKIAFVGATGAGKTTITNLINRFYDIDDGKIRYDDININKIKKESLRRSLGVVLQDTKLFTGTIAENIRYGKLDATDEEVINAAKLAQADGFINMLSDGYNTVISGSGEELSQGQKQLISIARAAISNPPVLILDEATSNIDTRTEAIVQKGMDNLMKGRTVFVIAHRLSTIKNSDAIMVLDYGRIIERGDHEELIAQKGEYYKLYTGKTELD</sequence>
<dbReference type="PANTHER" id="PTHR43394">
    <property type="entry name" value="ATP-DEPENDENT PERMEASE MDL1, MITOCHONDRIAL"/>
    <property type="match status" value="1"/>
</dbReference>
<evidence type="ECO:0000256" key="2">
    <source>
        <dbReference type="ARBA" id="ARBA00022448"/>
    </source>
</evidence>
<keyword evidence="6 8" id="KW-1133">Transmembrane helix</keyword>
<dbReference type="PROSITE" id="PS50893">
    <property type="entry name" value="ABC_TRANSPORTER_2"/>
    <property type="match status" value="1"/>
</dbReference>
<dbReference type="GO" id="GO:0015421">
    <property type="term" value="F:ABC-type oligopeptide transporter activity"/>
    <property type="evidence" value="ECO:0007669"/>
    <property type="project" value="TreeGrafter"/>
</dbReference>
<comment type="caution">
    <text evidence="11">The sequence shown here is derived from an EMBL/GenBank/DDBJ whole genome shotgun (WGS) entry which is preliminary data.</text>
</comment>
<dbReference type="PROSITE" id="PS00211">
    <property type="entry name" value="ABC_TRANSPORTER_1"/>
    <property type="match status" value="1"/>
</dbReference>
<accession>G9WY68</accession>
<evidence type="ECO:0000256" key="6">
    <source>
        <dbReference type="ARBA" id="ARBA00022989"/>
    </source>
</evidence>
<dbReference type="SUPFAM" id="SSF90123">
    <property type="entry name" value="ABC transporter transmembrane region"/>
    <property type="match status" value="1"/>
</dbReference>
<dbReference type="InterPro" id="IPR003593">
    <property type="entry name" value="AAA+_ATPase"/>
</dbReference>
<dbReference type="CDD" id="cd03254">
    <property type="entry name" value="ABCC_Glucan_exporter_like"/>
    <property type="match status" value="1"/>
</dbReference>
<dbReference type="FunFam" id="3.40.50.300:FF:000287">
    <property type="entry name" value="Multidrug ABC transporter ATP-binding protein"/>
    <property type="match status" value="1"/>
</dbReference>
<dbReference type="BioCyc" id="EBAC796937-HMP:GMGH-1121-MONOMER"/>
<dbReference type="Gene3D" id="1.20.1560.10">
    <property type="entry name" value="ABC transporter type 1, transmembrane domain"/>
    <property type="match status" value="2"/>
</dbReference>
<gene>
    <name evidence="11" type="ORF">HMPREF9629_01119</name>
</gene>
<evidence type="ECO:0008006" key="13">
    <source>
        <dbReference type="Google" id="ProtNLM"/>
    </source>
</evidence>
<evidence type="ECO:0000256" key="5">
    <source>
        <dbReference type="ARBA" id="ARBA00022840"/>
    </source>
</evidence>
<name>G9WY68_9FIRM</name>
<organism evidence="11 12">
    <name type="scientific">Peptoanaerobacter stomatis</name>
    <dbReference type="NCBI Taxonomy" id="796937"/>
    <lineage>
        <taxon>Bacteria</taxon>
        <taxon>Bacillati</taxon>
        <taxon>Bacillota</taxon>
        <taxon>Clostridia</taxon>
        <taxon>Peptostreptococcales</taxon>
        <taxon>Filifactoraceae</taxon>
        <taxon>Peptoanaerobacter</taxon>
    </lineage>
</organism>
<feature type="domain" description="ABC transmembrane type-1" evidence="10">
    <location>
        <begin position="27"/>
        <end position="317"/>
    </location>
</feature>
<evidence type="ECO:0000256" key="8">
    <source>
        <dbReference type="SAM" id="Phobius"/>
    </source>
</evidence>